<dbReference type="PROSITE" id="PS00600">
    <property type="entry name" value="AA_TRANSFER_CLASS_3"/>
    <property type="match status" value="1"/>
</dbReference>
<dbReference type="PANTHER" id="PTHR45688">
    <property type="match status" value="1"/>
</dbReference>
<dbReference type="AlphaFoldDB" id="A0A2T4UUP1"/>
<evidence type="ECO:0000313" key="5">
    <source>
        <dbReference type="Proteomes" id="UP000241085"/>
    </source>
</evidence>
<dbReference type="GO" id="GO:0030170">
    <property type="term" value="F:pyridoxal phosphate binding"/>
    <property type="evidence" value="ECO:0007669"/>
    <property type="project" value="InterPro"/>
</dbReference>
<accession>A0A2T4UUP1</accession>
<dbReference type="GO" id="GO:0008483">
    <property type="term" value="F:transaminase activity"/>
    <property type="evidence" value="ECO:0007669"/>
    <property type="project" value="UniProtKB-KW"/>
</dbReference>
<dbReference type="InterPro" id="IPR049704">
    <property type="entry name" value="Aminotrans_3_PPA_site"/>
</dbReference>
<dbReference type="EMBL" id="PZPL01000001">
    <property type="protein sequence ID" value="PTL73250.1"/>
    <property type="molecule type" value="Genomic_DNA"/>
</dbReference>
<dbReference type="Gene3D" id="3.40.640.10">
    <property type="entry name" value="Type I PLP-dependent aspartate aminotransferase-like (Major domain)"/>
    <property type="match status" value="1"/>
</dbReference>
<dbReference type="Pfam" id="PF00202">
    <property type="entry name" value="Aminotran_3"/>
    <property type="match status" value="1"/>
</dbReference>
<dbReference type="NCBIfam" id="NF004800">
    <property type="entry name" value="PRK06149.1"/>
    <property type="match status" value="1"/>
</dbReference>
<evidence type="ECO:0000259" key="3">
    <source>
        <dbReference type="Pfam" id="PF01636"/>
    </source>
</evidence>
<dbReference type="Gene3D" id="3.90.1200.10">
    <property type="match status" value="1"/>
</dbReference>
<keyword evidence="4" id="KW-0032">Aminotransferase</keyword>
<dbReference type="InterPro" id="IPR011009">
    <property type="entry name" value="Kinase-like_dom_sf"/>
</dbReference>
<evidence type="ECO:0000256" key="2">
    <source>
        <dbReference type="ARBA" id="ARBA00022898"/>
    </source>
</evidence>
<name>A0A2T4UUP1_9MICO</name>
<dbReference type="Proteomes" id="UP000241085">
    <property type="component" value="Unassembled WGS sequence"/>
</dbReference>
<dbReference type="PANTHER" id="PTHR45688:SF13">
    <property type="entry name" value="ALANINE--GLYOXYLATE AMINOTRANSFERASE 2-LIKE"/>
    <property type="match status" value="1"/>
</dbReference>
<feature type="domain" description="Aminoglycoside phosphotransferase" evidence="3">
    <location>
        <begin position="40"/>
        <end position="274"/>
    </location>
</feature>
<dbReference type="InterPro" id="IPR015422">
    <property type="entry name" value="PyrdxlP-dep_Trfase_small"/>
</dbReference>
<dbReference type="Gene3D" id="3.90.1150.10">
    <property type="entry name" value="Aspartate Aminotransferase, domain 1"/>
    <property type="match status" value="1"/>
</dbReference>
<keyword evidence="5" id="KW-1185">Reference proteome</keyword>
<sequence length="962" mass="102248">MPVDPASSVAPPPPPALDHDRARALLRERYGVEGSLRDLGSNQDRNVLVESDGSRLLLKVANPATPRATVAAQTEAVARLVEELPGLRLPRAVPDRDGLTLQELRLGGAVCTARVLEFVPGRTLSGSGYLSPAVVRAMGALAARVDTALAEHPLEGLEDPGQWDLRRAAGVVEALIGRVPRRAARVIRAAVEQALAVVEPLAAELPVQLVHGDLTDDNTVAGEGGAPDGVIDFGDLGAGWAAGELAITLSSLLHHADADATTVLRAAASYDALRPLSDAEVEVLWPLVVLRAAVLVVSAHEVLAGDPGNFYAAENLEHEQLILERALAAPLPVLQALVRRSLGRGGPAGLAPAITPALPIDAAVLDLSPESALLDAGRWLEPDVEETLIAEALRDSPAAVLRHGERRLTRARPHSAHEPETVALHVAVHLAEPAVAVAPFDAEVVAGPPGVLVLRGAEVRLLLEGVEDVPPPGTLVAAGDPIGRIPSAVRAHALPRALDGVEPPLFARPAWADAWLDVLLDATPLILGHAVPAPEPDAEVLPRRLAHLADVQEHYFEEPPTMLRGWREHLVDDSARVHLDVLNNVTSIGHGHPLLAERVERQWRLLNTNSRFSYPSVGVFAERLAALLPDGLDTVLLVNSGSEAADLALRLGRAWSGRDDVLAVREAYHGWTALSDAVSTSVADNPGALETRPSWVHTLDAPNSYRGVHRGTEAFRYAEEAVERIHALAAEGAAPGAVIAETYYGNAGGIPLPDGYLAAVYAAVREHGGLCIADEVQVGYGRLGEWFWGFEQQGVVPDVVAVAKAMGNGHPLGAVITTRAIAERYRSQGYFFSSAGGSPVSSVVGTTVLDVLEGEGLQGNARTVGAHLRGRLEELAERHPLIGAVHGHGLYLGLELVRDRETLEPATEETRAICERLRERGVIVQPTSDRQCVLKIKPPLCFTRESADFFADQLDEVLTSGW</sequence>
<organism evidence="4 5">
    <name type="scientific">Rathayibacter caricis DSM 15933</name>
    <dbReference type="NCBI Taxonomy" id="1328867"/>
    <lineage>
        <taxon>Bacteria</taxon>
        <taxon>Bacillati</taxon>
        <taxon>Actinomycetota</taxon>
        <taxon>Actinomycetes</taxon>
        <taxon>Micrococcales</taxon>
        <taxon>Microbacteriaceae</taxon>
        <taxon>Rathayibacter</taxon>
    </lineage>
</organism>
<dbReference type="SUPFAM" id="SSF53383">
    <property type="entry name" value="PLP-dependent transferases"/>
    <property type="match status" value="1"/>
</dbReference>
<comment type="caution">
    <text evidence="4">The sequence shown here is derived from an EMBL/GenBank/DDBJ whole genome shotgun (WGS) entry which is preliminary data.</text>
</comment>
<gene>
    <name evidence="4" type="ORF">C1I63_10565</name>
</gene>
<evidence type="ECO:0000313" key="4">
    <source>
        <dbReference type="EMBL" id="PTL73250.1"/>
    </source>
</evidence>
<dbReference type="Pfam" id="PF01636">
    <property type="entry name" value="APH"/>
    <property type="match status" value="1"/>
</dbReference>
<reference evidence="4 5" key="1">
    <citation type="submission" date="2018-03" db="EMBL/GenBank/DDBJ databases">
        <title>Bacteriophage NCPPB3778 and a type I-E CRISPR drive the evolution of the US Biological Select Agent, Rathayibacter toxicus.</title>
        <authorList>
            <person name="Davis E.W.II."/>
            <person name="Tabima J.F."/>
            <person name="Weisberg A.J."/>
            <person name="Dantas Lopes L."/>
            <person name="Wiseman M.S."/>
            <person name="Wiseman M.S."/>
            <person name="Pupko T."/>
            <person name="Belcher M.S."/>
            <person name="Sechler A.J."/>
            <person name="Tancos M.A."/>
            <person name="Schroeder B.K."/>
            <person name="Murray T.D."/>
            <person name="Luster D.G."/>
            <person name="Schneider W.L."/>
            <person name="Rogers E."/>
            <person name="Andreote F.D."/>
            <person name="Grunwald N.J."/>
            <person name="Putnam M.L."/>
            <person name="Chang J.H."/>
        </authorList>
    </citation>
    <scope>NUCLEOTIDE SEQUENCE [LARGE SCALE GENOMIC DNA]</scope>
    <source>
        <strain evidence="4 5">DSM 15933</strain>
    </source>
</reference>
<dbReference type="SUPFAM" id="SSF56112">
    <property type="entry name" value="Protein kinase-like (PK-like)"/>
    <property type="match status" value="1"/>
</dbReference>
<dbReference type="InterPro" id="IPR005814">
    <property type="entry name" value="Aminotrans_3"/>
</dbReference>
<evidence type="ECO:0000256" key="1">
    <source>
        <dbReference type="ARBA" id="ARBA00008954"/>
    </source>
</evidence>
<keyword evidence="4" id="KW-0808">Transferase</keyword>
<dbReference type="InterPro" id="IPR002575">
    <property type="entry name" value="Aminoglycoside_PTrfase"/>
</dbReference>
<keyword evidence="2" id="KW-0663">Pyridoxal phosphate</keyword>
<proteinExistence type="inferred from homology"/>
<comment type="similarity">
    <text evidence="1">Belongs to the class-III pyridoxal-phosphate-dependent aminotransferase family.</text>
</comment>
<dbReference type="InterPro" id="IPR015424">
    <property type="entry name" value="PyrdxlP-dep_Trfase"/>
</dbReference>
<protein>
    <submittedName>
        <fullName evidence="4">Aminotransferase</fullName>
    </submittedName>
</protein>
<dbReference type="CDD" id="cd00610">
    <property type="entry name" value="OAT_like"/>
    <property type="match status" value="1"/>
</dbReference>
<dbReference type="InterPro" id="IPR015421">
    <property type="entry name" value="PyrdxlP-dep_Trfase_major"/>
</dbReference>